<dbReference type="Proteomes" id="UP000095564">
    <property type="component" value="Unassembled WGS sequence"/>
</dbReference>
<keyword evidence="1" id="KW-1133">Transmembrane helix</keyword>
<feature type="transmembrane region" description="Helical" evidence="1">
    <location>
        <begin position="629"/>
        <end position="649"/>
    </location>
</feature>
<dbReference type="NCBIfam" id="NF033902">
    <property type="entry name" value="iso_D2_wall_anc"/>
    <property type="match status" value="1"/>
</dbReference>
<feature type="signal peptide" evidence="2">
    <location>
        <begin position="1"/>
        <end position="35"/>
    </location>
</feature>
<name>A0A174LKD6_ANAHA</name>
<dbReference type="RefSeq" id="WP_242854501.1">
    <property type="nucleotide sequence ID" value="NZ_CZAU01000006.1"/>
</dbReference>
<reference evidence="4 5" key="1">
    <citation type="submission" date="2015-09" db="EMBL/GenBank/DDBJ databases">
        <authorList>
            <consortium name="Pathogen Informatics"/>
        </authorList>
    </citation>
    <scope>NUCLEOTIDE SEQUENCE [LARGE SCALE GENOMIC DNA]</scope>
    <source>
        <strain evidence="4 5">2789STDY5834908</strain>
    </source>
</reference>
<evidence type="ECO:0000313" key="4">
    <source>
        <dbReference type="EMBL" id="CUP23361.1"/>
    </source>
</evidence>
<keyword evidence="1" id="KW-0812">Transmembrane</keyword>
<keyword evidence="2" id="KW-0732">Signal</keyword>
<evidence type="ECO:0000256" key="2">
    <source>
        <dbReference type="SAM" id="SignalP"/>
    </source>
</evidence>
<gene>
    <name evidence="4" type="ORF">ERS852520_00898</name>
</gene>
<organism evidence="4 5">
    <name type="scientific">Anaerostipes hadrus</name>
    <dbReference type="NCBI Taxonomy" id="649756"/>
    <lineage>
        <taxon>Bacteria</taxon>
        <taxon>Bacillati</taxon>
        <taxon>Bacillota</taxon>
        <taxon>Clostridia</taxon>
        <taxon>Lachnospirales</taxon>
        <taxon>Lachnospiraceae</taxon>
        <taxon>Anaerostipes</taxon>
    </lineage>
</organism>
<dbReference type="AlphaFoldDB" id="A0A174LKD6"/>
<dbReference type="InterPro" id="IPR013783">
    <property type="entry name" value="Ig-like_fold"/>
</dbReference>
<accession>A0A174LKD6</accession>
<sequence>MLPTQSMNLKKVLKKVMYACMSAAMIAVPTVPAYAAQNDVIDTTRTASLTIHKYDMTAAKKGGVNLDQFTSTGKQDAAAEEALKNYAIKGVEFSYLRVGDVEQQSENGKVQMIYELPDALQKIIGLTDSDAAKAEGSKDYFTSQIINDKLAKALEDNTATKDKLEDYMGKGGTAMDLTDAKGVTKKDKLPLGLYLIVETKVPEDVTYTTNPWFVQLPSTDSEGDDWFYDVVCYPKNETGVPTLDKRVRNNPDKDNVTTANQDALADFTHAREEYTYQSTVTASKAEKLDYQFISKLPHITSSTTYLSTYTFDDKMAKGMTYNKNAVIAIYDNKDAADTTNVNNVDKSGAIAVWKTSDTDPKFAVTYGKSGEDSTMKVEMTKSGLSEINKKYSDKYIVVYYTADVNTDDTVVLGDKGNPNDVSLTWKRTSTDYWDILKDKCIVYSFGYNFTKKFSDSKGDATKVKFVIQNKSDNYYLVARADRAGVYQVTGKSATEEGATQFSPDAAGKLVINGIEADKYGFTETHSDAGYTLLKKEIIVNITSTKANITPTEANITGIQSKNGNDSTANDGVKNGKELANDVAVQTINASATVDDKRATMSANGESTNAFVDMQVTNQKQFLLPMTGGAGSYALIIAGVVIAGCGFIIIKKNQKRKKEVQ</sequence>
<evidence type="ECO:0000256" key="1">
    <source>
        <dbReference type="SAM" id="Phobius"/>
    </source>
</evidence>
<keyword evidence="1" id="KW-0472">Membrane</keyword>
<dbReference type="Gene3D" id="2.60.40.740">
    <property type="match status" value="1"/>
</dbReference>
<dbReference type="Gene3D" id="2.60.40.10">
    <property type="entry name" value="Immunoglobulins"/>
    <property type="match status" value="2"/>
</dbReference>
<dbReference type="NCBIfam" id="TIGR01167">
    <property type="entry name" value="LPXTG_anchor"/>
    <property type="match status" value="1"/>
</dbReference>
<feature type="domain" description="SpaA-like prealbumin fold" evidence="3">
    <location>
        <begin position="488"/>
        <end position="547"/>
    </location>
</feature>
<evidence type="ECO:0000259" key="3">
    <source>
        <dbReference type="Pfam" id="PF17802"/>
    </source>
</evidence>
<protein>
    <submittedName>
        <fullName evidence="4">Predicted outer membrane protein</fullName>
    </submittedName>
</protein>
<dbReference type="InterPro" id="IPR048052">
    <property type="entry name" value="FM1-like"/>
</dbReference>
<evidence type="ECO:0000313" key="5">
    <source>
        <dbReference type="Proteomes" id="UP000095564"/>
    </source>
</evidence>
<proteinExistence type="predicted"/>
<dbReference type="InterPro" id="IPR041033">
    <property type="entry name" value="SpaA_PFL_dom_1"/>
</dbReference>
<feature type="chain" id="PRO_5008027046" evidence="2">
    <location>
        <begin position="36"/>
        <end position="660"/>
    </location>
</feature>
<dbReference type="EMBL" id="CZAU01000006">
    <property type="protein sequence ID" value="CUP23361.1"/>
    <property type="molecule type" value="Genomic_DNA"/>
</dbReference>
<dbReference type="Pfam" id="PF17802">
    <property type="entry name" value="SpaA"/>
    <property type="match status" value="1"/>
</dbReference>